<keyword evidence="5" id="KW-0964">Secreted</keyword>
<feature type="coiled-coil region" evidence="5">
    <location>
        <begin position="451"/>
        <end position="478"/>
    </location>
</feature>
<sequence length="507" mass="56552">MSIRFTGIASGLDTDNMVQQLVKVERMKIDRVVKQRTRLEWTQEIWQDMNQKLYDFHRTSLFDMRSRSTFNQKNVISSNEAVATVTGNTNAVDGMHALEVKSLAKAAYLTSGEIKANDGEDVTGSTTLGELFENPDDLNAFMLGTGDNETEINSETTINELINVLKKENSDLNINFDATFGRIFMSTKETGEENQIEIDELISNQELLDKLGLGVEFDSDDDSTVGGFTYTEASSAQIVYNGVELNSESNTFNVNGLTINALSVGDTSISVSHDTEGIYEAVKGFVMTYNELITDMNAKINADSSRGYDPLTSEEKQAMTEDEIEQWEGRIKDSLLRRDDALSGLSESMRRILGGSLTGLGHDSDEVVFNTLSQLGIVTGDYRERGILHIEGDSEVGNNGGGENKLKRAIEEDPDAVAKLFNELTSELYSDMSQKMKRTTGLSSALTFYNDQVMEDRIKEYDDEIAILEERLIRTEDRYYAQFAAMEKAMQEANSTMDWLMQQLGGM</sequence>
<dbReference type="Pfam" id="PF07195">
    <property type="entry name" value="FliD_C"/>
    <property type="match status" value="1"/>
</dbReference>
<keyword evidence="8" id="KW-0282">Flagellum</keyword>
<dbReference type="InterPro" id="IPR003481">
    <property type="entry name" value="FliD_N"/>
</dbReference>
<dbReference type="PANTHER" id="PTHR30288:SF0">
    <property type="entry name" value="FLAGELLAR HOOK-ASSOCIATED PROTEIN 2"/>
    <property type="match status" value="1"/>
</dbReference>
<comment type="similarity">
    <text evidence="1 5">Belongs to the FliD family.</text>
</comment>
<feature type="domain" description="Flagellar hook-associated protein 2 C-terminal" evidence="7">
    <location>
        <begin position="233"/>
        <end position="495"/>
    </location>
</feature>
<dbReference type="GO" id="GO:0009424">
    <property type="term" value="C:bacterial-type flagellum hook"/>
    <property type="evidence" value="ECO:0007669"/>
    <property type="project" value="UniProtKB-UniRule"/>
</dbReference>
<keyword evidence="3 5" id="KW-0175">Coiled coil</keyword>
<evidence type="ECO:0000256" key="4">
    <source>
        <dbReference type="ARBA" id="ARBA00023143"/>
    </source>
</evidence>
<comment type="function">
    <text evidence="5">Required for morphogenesis and for the elongation of the flagellar filament by facilitating polymerization of the flagellin monomers at the tip of growing filament. Forms a capping structure, which prevents flagellin subunits (transported through the central channel of the flagellum) from leaking out without polymerization at the distal end.</text>
</comment>
<dbReference type="OrthoDB" id="9776025at2"/>
<dbReference type="Pfam" id="PF02465">
    <property type="entry name" value="FliD_N"/>
    <property type="match status" value="1"/>
</dbReference>
<keyword evidence="9" id="KW-1185">Reference proteome</keyword>
<keyword evidence="8" id="KW-0969">Cilium</keyword>
<comment type="subcellular location">
    <subcellularLocation>
        <location evidence="5">Secreted</location>
    </subcellularLocation>
    <subcellularLocation>
        <location evidence="5">Bacterial flagellum</location>
    </subcellularLocation>
</comment>
<dbReference type="GO" id="GO:0071973">
    <property type="term" value="P:bacterial-type flagellum-dependent cell motility"/>
    <property type="evidence" value="ECO:0007669"/>
    <property type="project" value="TreeGrafter"/>
</dbReference>
<evidence type="ECO:0000259" key="7">
    <source>
        <dbReference type="Pfam" id="PF07195"/>
    </source>
</evidence>
<evidence type="ECO:0000313" key="8">
    <source>
        <dbReference type="EMBL" id="TCK93393.1"/>
    </source>
</evidence>
<dbReference type="RefSeq" id="WP_132282299.1">
    <property type="nucleotide sequence ID" value="NZ_SMGQ01000012.1"/>
</dbReference>
<dbReference type="GO" id="GO:0009421">
    <property type="term" value="C:bacterial-type flagellum filament cap"/>
    <property type="evidence" value="ECO:0007669"/>
    <property type="project" value="InterPro"/>
</dbReference>
<dbReference type="AlphaFoldDB" id="A0A4R1MTU2"/>
<evidence type="ECO:0000256" key="1">
    <source>
        <dbReference type="ARBA" id="ARBA00009764"/>
    </source>
</evidence>
<reference evidence="8 9" key="1">
    <citation type="submission" date="2019-03" db="EMBL/GenBank/DDBJ databases">
        <title>Genomic Encyclopedia of Type Strains, Phase IV (KMG-IV): sequencing the most valuable type-strain genomes for metagenomic binning, comparative biology and taxonomic classification.</title>
        <authorList>
            <person name="Goeker M."/>
        </authorList>
    </citation>
    <scope>NUCLEOTIDE SEQUENCE [LARGE SCALE GENOMIC DNA]</scope>
    <source>
        <strain evidence="8 9">DSM 24176</strain>
    </source>
</reference>
<keyword evidence="8" id="KW-0966">Cell projection</keyword>
<name>A0A4R1MTU2_9FIRM</name>
<proteinExistence type="inferred from homology"/>
<evidence type="ECO:0000256" key="5">
    <source>
        <dbReference type="RuleBase" id="RU362066"/>
    </source>
</evidence>
<dbReference type="PANTHER" id="PTHR30288">
    <property type="entry name" value="FLAGELLAR CAP/ASSEMBLY PROTEIN FLID"/>
    <property type="match status" value="1"/>
</dbReference>
<dbReference type="EMBL" id="SMGQ01000012">
    <property type="protein sequence ID" value="TCK93393.1"/>
    <property type="molecule type" value="Genomic_DNA"/>
</dbReference>
<dbReference type="GO" id="GO:0007155">
    <property type="term" value="P:cell adhesion"/>
    <property type="evidence" value="ECO:0007669"/>
    <property type="project" value="InterPro"/>
</dbReference>
<gene>
    <name evidence="8" type="ORF">EDC19_1586</name>
</gene>
<evidence type="ECO:0000313" key="9">
    <source>
        <dbReference type="Proteomes" id="UP000294545"/>
    </source>
</evidence>
<evidence type="ECO:0000256" key="3">
    <source>
        <dbReference type="ARBA" id="ARBA00023054"/>
    </source>
</evidence>
<dbReference type="Proteomes" id="UP000294545">
    <property type="component" value="Unassembled WGS sequence"/>
</dbReference>
<evidence type="ECO:0000256" key="2">
    <source>
        <dbReference type="ARBA" id="ARBA00011255"/>
    </source>
</evidence>
<protein>
    <recommendedName>
        <fullName evidence="5">Flagellar hook-associated protein 2</fullName>
        <shortName evidence="5">HAP2</shortName>
    </recommendedName>
    <alternativeName>
        <fullName evidence="5">Flagellar cap protein</fullName>
    </alternativeName>
</protein>
<feature type="domain" description="Flagellar hook-associated protein 2 N-terminal" evidence="6">
    <location>
        <begin position="10"/>
        <end position="107"/>
    </location>
</feature>
<accession>A0A4R1MTU2</accession>
<dbReference type="InterPro" id="IPR010809">
    <property type="entry name" value="FliD_C"/>
</dbReference>
<evidence type="ECO:0000259" key="6">
    <source>
        <dbReference type="Pfam" id="PF02465"/>
    </source>
</evidence>
<comment type="subunit">
    <text evidence="2 5">Homopentamer.</text>
</comment>
<dbReference type="InterPro" id="IPR040026">
    <property type="entry name" value="FliD"/>
</dbReference>
<comment type="caution">
    <text evidence="8">The sequence shown here is derived from an EMBL/GenBank/DDBJ whole genome shotgun (WGS) entry which is preliminary data.</text>
</comment>
<dbReference type="GO" id="GO:0005576">
    <property type="term" value="C:extracellular region"/>
    <property type="evidence" value="ECO:0007669"/>
    <property type="project" value="UniProtKB-SubCell"/>
</dbReference>
<organism evidence="8 9">
    <name type="scientific">Natranaerovirga hydrolytica</name>
    <dbReference type="NCBI Taxonomy" id="680378"/>
    <lineage>
        <taxon>Bacteria</taxon>
        <taxon>Bacillati</taxon>
        <taxon>Bacillota</taxon>
        <taxon>Clostridia</taxon>
        <taxon>Lachnospirales</taxon>
        <taxon>Natranaerovirgaceae</taxon>
        <taxon>Natranaerovirga</taxon>
    </lineage>
</organism>
<keyword evidence="4 5" id="KW-0975">Bacterial flagellum</keyword>